<sequence>MLASASDYPCIRPIKGVAGVSNNALANYFPVELQGLESIYHFDVSITPEVPKQINIAVFEQFEEQFFNDRSVYNNTCMVYDGVKSSFSPSPMGFGKTFSTEIELLDHALGNKKAQSSNKFLLKFREVKKIRVSIEDMYAENSAGLASIMALNVLFIYSLKSKFFNFDNSFYTLNGARPMSGGLEVWPGFSRTLAAVQDGLVLNVDTAFSVFYRSGSLLDLLVSFLGLRKSDELRDPRFWQHIRRVQSFLKNLRIVFKYRNIPSRGFKIRGLSESGANSTHFVLSEEGIEDRQVTVQEYFARKFGIHLEFPSLPCIEVKRGNLIPMELCQVVSGQRYSKKLNDGQTAEMIKIACMSPNVRSEKISQSLHLMDLNDNLYLKQFGVHVVPNLKKIGTRILPVPRVLYHPSSRNNAFQPMDGAWNLRDKKVFEGRELHTWAVIAFVSESRIRRGAIEAFMNEFVSTCVATGVHISNRKPKIYYALPPQIDNVSRFLFDIYVATGNDALMRPQLLLCILPDKGAALYGTIKTVCEVEIGILTQCIQADKVMRPNKQYCANVCLKMNAKLGGINVSMQECDLVELKEPPTLLLGAHLSKMPTVNGNSHSISAVIGSLDFAACRYSSEIGYQTSGDQFISNLQEMVVNLLRRYYKSSQSKPQQIIYFRDGVSSGQFRNILTHEMRAIKQACRSLEDGYNPHVTFVVLQKRHNTRLFPTNKDAMDRSGNCKAGTLVETSICHPYNFDFFLQSHSGLQGTSRPIHYYVLGDEISFSSDRLQKLCYNLCYLFNRATRSVSLVPPIYYAHLASARASCHLKSQELSGNNANATQSVTSRVENISLPQELSNVMYYI</sequence>
<keyword evidence="2" id="KW-1185">Reference proteome</keyword>
<name>A0ACC2T6L7_9FUNG</name>
<organism evidence="1 2">
    <name type="scientific">Entomophthora muscae</name>
    <dbReference type="NCBI Taxonomy" id="34485"/>
    <lineage>
        <taxon>Eukaryota</taxon>
        <taxon>Fungi</taxon>
        <taxon>Fungi incertae sedis</taxon>
        <taxon>Zoopagomycota</taxon>
        <taxon>Entomophthoromycotina</taxon>
        <taxon>Entomophthoromycetes</taxon>
        <taxon>Entomophthorales</taxon>
        <taxon>Entomophthoraceae</taxon>
        <taxon>Entomophthora</taxon>
    </lineage>
</organism>
<comment type="caution">
    <text evidence="1">The sequence shown here is derived from an EMBL/GenBank/DDBJ whole genome shotgun (WGS) entry which is preliminary data.</text>
</comment>
<dbReference type="EMBL" id="QTSX02003586">
    <property type="protein sequence ID" value="KAJ9070222.1"/>
    <property type="molecule type" value="Genomic_DNA"/>
</dbReference>
<reference evidence="1" key="1">
    <citation type="submission" date="2022-04" db="EMBL/GenBank/DDBJ databases">
        <title>Genome of the entomopathogenic fungus Entomophthora muscae.</title>
        <authorList>
            <person name="Elya C."/>
            <person name="Lovett B.R."/>
            <person name="Lee E."/>
            <person name="Macias A.M."/>
            <person name="Hajek A.E."/>
            <person name="De Bivort B.L."/>
            <person name="Kasson M.T."/>
            <person name="De Fine Licht H.H."/>
            <person name="Stajich J.E."/>
        </authorList>
    </citation>
    <scope>NUCLEOTIDE SEQUENCE</scope>
    <source>
        <strain evidence="1">Berkeley</strain>
    </source>
</reference>
<proteinExistence type="predicted"/>
<evidence type="ECO:0000313" key="2">
    <source>
        <dbReference type="Proteomes" id="UP001165960"/>
    </source>
</evidence>
<dbReference type="Proteomes" id="UP001165960">
    <property type="component" value="Unassembled WGS sequence"/>
</dbReference>
<protein>
    <submittedName>
        <fullName evidence="1">Uncharacterized protein</fullName>
    </submittedName>
</protein>
<accession>A0ACC2T6L7</accession>
<gene>
    <name evidence="1" type="ORF">DSO57_1010706</name>
</gene>
<evidence type="ECO:0000313" key="1">
    <source>
        <dbReference type="EMBL" id="KAJ9070222.1"/>
    </source>
</evidence>